<evidence type="ECO:0000256" key="4">
    <source>
        <dbReference type="ARBA" id="ARBA00022840"/>
    </source>
</evidence>
<dbReference type="PANTHER" id="PTHR18934">
    <property type="entry name" value="ATP-DEPENDENT RNA HELICASE"/>
    <property type="match status" value="1"/>
</dbReference>
<keyword evidence="3" id="KW-0347">Helicase</keyword>
<proteinExistence type="predicted"/>
<name>A0A8D0G4A0_SPHPU</name>
<keyword evidence="6" id="KW-1185">Reference proteome</keyword>
<dbReference type="PANTHER" id="PTHR18934:SF237">
    <property type="entry name" value="ATP-DEPENDENT DNA_RNA HELICASE DHX36"/>
    <property type="match status" value="1"/>
</dbReference>
<dbReference type="GeneTree" id="ENSGT00940000156903"/>
<evidence type="ECO:0000256" key="3">
    <source>
        <dbReference type="ARBA" id="ARBA00022806"/>
    </source>
</evidence>
<dbReference type="GO" id="GO:0003678">
    <property type="term" value="F:DNA helicase activity"/>
    <property type="evidence" value="ECO:0007669"/>
    <property type="project" value="TreeGrafter"/>
</dbReference>
<accession>A0A8D0G4A0</accession>
<dbReference type="GO" id="GO:0016787">
    <property type="term" value="F:hydrolase activity"/>
    <property type="evidence" value="ECO:0007669"/>
    <property type="project" value="UniProtKB-KW"/>
</dbReference>
<dbReference type="Proteomes" id="UP000694392">
    <property type="component" value="Unplaced"/>
</dbReference>
<keyword evidence="4" id="KW-0067">ATP-binding</keyword>
<dbReference type="Ensembl" id="ENSSPUT00000001074.1">
    <property type="protein sequence ID" value="ENSSPUP00000001020.1"/>
    <property type="gene ID" value="ENSSPUG00000000817.1"/>
</dbReference>
<dbReference type="InterPro" id="IPR002464">
    <property type="entry name" value="DNA/RNA_helicase_DEAH_CS"/>
</dbReference>
<reference evidence="5" key="2">
    <citation type="submission" date="2025-09" db="UniProtKB">
        <authorList>
            <consortium name="Ensembl"/>
        </authorList>
    </citation>
    <scope>IDENTIFICATION</scope>
</reference>
<keyword evidence="2" id="KW-0378">Hydrolase</keyword>
<dbReference type="AlphaFoldDB" id="A0A8D0G4A0"/>
<reference evidence="5" key="1">
    <citation type="submission" date="2025-08" db="UniProtKB">
        <authorList>
            <consortium name="Ensembl"/>
        </authorList>
    </citation>
    <scope>IDENTIFICATION</scope>
</reference>
<dbReference type="GO" id="GO:0002151">
    <property type="term" value="F:G-quadruplex RNA binding"/>
    <property type="evidence" value="ECO:0007669"/>
    <property type="project" value="TreeGrafter"/>
</dbReference>
<evidence type="ECO:0000313" key="6">
    <source>
        <dbReference type="Proteomes" id="UP000694392"/>
    </source>
</evidence>
<dbReference type="GO" id="GO:0005737">
    <property type="term" value="C:cytoplasm"/>
    <property type="evidence" value="ECO:0007669"/>
    <property type="project" value="TreeGrafter"/>
</dbReference>
<organism evidence="5 6">
    <name type="scientific">Sphenodon punctatus</name>
    <name type="common">Tuatara</name>
    <name type="synonym">Hatteria punctata</name>
    <dbReference type="NCBI Taxonomy" id="8508"/>
    <lineage>
        <taxon>Eukaryota</taxon>
        <taxon>Metazoa</taxon>
        <taxon>Chordata</taxon>
        <taxon>Craniata</taxon>
        <taxon>Vertebrata</taxon>
        <taxon>Euteleostomi</taxon>
        <taxon>Lepidosauria</taxon>
        <taxon>Sphenodontia</taxon>
        <taxon>Sphenodontidae</taxon>
        <taxon>Sphenodon</taxon>
    </lineage>
</organism>
<evidence type="ECO:0000313" key="5">
    <source>
        <dbReference type="Ensembl" id="ENSSPUP00000001020.1"/>
    </source>
</evidence>
<dbReference type="GO" id="GO:0003724">
    <property type="term" value="F:RNA helicase activity"/>
    <property type="evidence" value="ECO:0007669"/>
    <property type="project" value="TreeGrafter"/>
</dbReference>
<protein>
    <submittedName>
        <fullName evidence="5">Uncharacterized protein</fullName>
    </submittedName>
</protein>
<dbReference type="GO" id="GO:0005524">
    <property type="term" value="F:ATP binding"/>
    <property type="evidence" value="ECO:0007669"/>
    <property type="project" value="UniProtKB-KW"/>
</dbReference>
<sequence length="73" mass="8252">ENSRIVNTSLFSQLPRKQGSILYCTTGIVLQWLQSDKLLSSISHVVLDEIHERNLPSDVLMSVVKDLLTLRSD</sequence>
<dbReference type="Gene3D" id="3.40.50.300">
    <property type="entry name" value="P-loop containing nucleotide triphosphate hydrolases"/>
    <property type="match status" value="1"/>
</dbReference>
<evidence type="ECO:0000256" key="1">
    <source>
        <dbReference type="ARBA" id="ARBA00022741"/>
    </source>
</evidence>
<dbReference type="InterPro" id="IPR027417">
    <property type="entry name" value="P-loop_NTPase"/>
</dbReference>
<dbReference type="PROSITE" id="PS00690">
    <property type="entry name" value="DEAH_ATP_HELICASE"/>
    <property type="match status" value="1"/>
</dbReference>
<evidence type="ECO:0000256" key="2">
    <source>
        <dbReference type="ARBA" id="ARBA00022801"/>
    </source>
</evidence>
<dbReference type="SUPFAM" id="SSF52540">
    <property type="entry name" value="P-loop containing nucleoside triphosphate hydrolases"/>
    <property type="match status" value="1"/>
</dbReference>
<dbReference type="GO" id="GO:0051880">
    <property type="term" value="F:G-quadruplex DNA binding"/>
    <property type="evidence" value="ECO:0007669"/>
    <property type="project" value="TreeGrafter"/>
</dbReference>
<keyword evidence="1" id="KW-0547">Nucleotide-binding</keyword>
<dbReference type="GO" id="GO:0005634">
    <property type="term" value="C:nucleus"/>
    <property type="evidence" value="ECO:0007669"/>
    <property type="project" value="TreeGrafter"/>
</dbReference>